<dbReference type="SUPFAM" id="SSF49785">
    <property type="entry name" value="Galactose-binding domain-like"/>
    <property type="match status" value="1"/>
</dbReference>
<sequence>MKRFRCLILVAFAAFVSTPLVAYTQTQSTTTVVAGDARFQFLTPSLVRMEYAPRGAFVDAPSAVVLKRHWPAVMIQSSQENGWLVLRTQRMTLRYRLNSGPFTADNVQVIWTRPGEAPHTWHPGQIDTQNLGGLTYSLDHVSDANLPKGEHDLESPVKDIIPGIDIPLEPAKPGLLSRSGYAFIDDSQTPLWDEKTHWITPRAKPYGQDWYLFTYHHDYRQVLQAYAQLCGGIPMIPRYVLGNWITDFNFEYFPDTADAHTAAFQRYNQQYLENELSRLRDHHIPFDTLVLDFAWHNYGWQGGYDWSPLIPHPAQFLTWLHDRGIKLSLNDHPGYAGTEESILSFSDSRAPEVLKDLGRTLPPAATFDMDMSGQWRFAPDPHDQGMSGRWFAGDYDDHAWKPIRTDQSWEKQGFPHYQGVGWYRTSVDLPATLPDAMYLYLGEVGQSYRIFVNGKEAEHTHVQWPRRLTYTDIRPYVHGGQPNDIALRVVSGEQGGGIFRGPVAIRNVPPPNRIAFDLSDQQQADVFMRDLHAPLMQSGVAAWWVDGGGGAANMPGLNPQLWTNKVFYDFTQQLTGQRAFILGRYGDWGSERYPGFFTGDTYSQWPVLAYEVAFTARGGNVLVPYISHDIGGFHGAKIDFDLYARWIEFGAFSPILRMHSAHANPQEGNVRMPWVYGDKGIALMRKYFTLRTQLIPYIYTYTWLAHTQSMPLLRPLYLQYPDLEEAYRHSHEYFFGDEMLVAPVLSADDRRTVYLPPGSWVDFFTGKHYQGARSFTAHYDVDATPVFVREGSIIPEQRRSDYSDAKPLDALILNVYGAGQGHFDLYEDDGLSLDYVQGSYAMTSMRYASRSDGAHTLTIAAAKGTYKGQPSSRSYVVIIHGLSEPHSVSAHGKPVAQWRWNERDGTTTVTLPSQGIRDGVQLTWR</sequence>
<dbReference type="AlphaFoldDB" id="A0A370WZY8"/>
<dbReference type="InterPro" id="IPR008979">
    <property type="entry name" value="Galactose-bd-like_sf"/>
</dbReference>
<dbReference type="Gene3D" id="2.60.120.260">
    <property type="entry name" value="Galactose-binding domain-like"/>
    <property type="match status" value="1"/>
</dbReference>
<dbReference type="OrthoDB" id="176168at2"/>
<dbReference type="Pfam" id="PF17137">
    <property type="entry name" value="DUF5110"/>
    <property type="match status" value="1"/>
</dbReference>
<feature type="domain" description="Glycosyl hydrolase family 31 C-terminal" evidence="6">
    <location>
        <begin position="710"/>
        <end position="794"/>
    </location>
</feature>
<reference evidence="7 8" key="1">
    <citation type="submission" date="2018-07" db="EMBL/GenBank/DDBJ databases">
        <title>Dyella monticola sp. nov. and Dyella psychrodurans sp. nov. isolated from monsoon evergreen broad-leaved forest soil of Dinghu Mountain, China.</title>
        <authorList>
            <person name="Gao Z."/>
            <person name="Qiu L."/>
        </authorList>
    </citation>
    <scope>NUCLEOTIDE SEQUENCE [LARGE SCALE GENOMIC DNA]</scope>
    <source>
        <strain evidence="7 8">4G-K06</strain>
    </source>
</reference>
<dbReference type="SUPFAM" id="SSF51445">
    <property type="entry name" value="(Trans)glycosidases"/>
    <property type="match status" value="1"/>
</dbReference>
<proteinExistence type="inferred from homology"/>
<evidence type="ECO:0000256" key="2">
    <source>
        <dbReference type="RuleBase" id="RU361185"/>
    </source>
</evidence>
<dbReference type="Gene3D" id="2.60.40.1180">
    <property type="entry name" value="Golgi alpha-mannosidase II"/>
    <property type="match status" value="2"/>
</dbReference>
<feature type="domain" description="Glycoside hydrolase family 31 TIM barrel" evidence="4">
    <location>
        <begin position="510"/>
        <end position="700"/>
    </location>
</feature>
<evidence type="ECO:0000256" key="1">
    <source>
        <dbReference type="ARBA" id="ARBA00007806"/>
    </source>
</evidence>
<dbReference type="Pfam" id="PF21365">
    <property type="entry name" value="Glyco_hydro_31_3rd"/>
    <property type="match status" value="1"/>
</dbReference>
<dbReference type="InterPro" id="IPR051816">
    <property type="entry name" value="Glycosyl_Hydrolase_31"/>
</dbReference>
<dbReference type="InterPro" id="IPR000322">
    <property type="entry name" value="Glyco_hydro_31_TIM"/>
</dbReference>
<keyword evidence="8" id="KW-1185">Reference proteome</keyword>
<dbReference type="InterPro" id="IPR033403">
    <property type="entry name" value="DUF5110"/>
</dbReference>
<evidence type="ECO:0000313" key="7">
    <source>
        <dbReference type="EMBL" id="RDS81733.1"/>
    </source>
</evidence>
<dbReference type="InterPro" id="IPR048395">
    <property type="entry name" value="Glyco_hydro_31_C"/>
</dbReference>
<evidence type="ECO:0000259" key="4">
    <source>
        <dbReference type="Pfam" id="PF01055"/>
    </source>
</evidence>
<feature type="signal peptide" evidence="3">
    <location>
        <begin position="1"/>
        <end position="22"/>
    </location>
</feature>
<dbReference type="Gene3D" id="3.20.20.80">
    <property type="entry name" value="Glycosidases"/>
    <property type="match status" value="2"/>
</dbReference>
<feature type="domain" description="DUF5110" evidence="5">
    <location>
        <begin position="811"/>
        <end position="881"/>
    </location>
</feature>
<comment type="similarity">
    <text evidence="1 2">Belongs to the glycosyl hydrolase 31 family.</text>
</comment>
<dbReference type="InterPro" id="IPR013780">
    <property type="entry name" value="Glyco_hydro_b"/>
</dbReference>
<organism evidence="7 8">
    <name type="scientific">Dyella monticola</name>
    <dbReference type="NCBI Taxonomy" id="1927958"/>
    <lineage>
        <taxon>Bacteria</taxon>
        <taxon>Pseudomonadati</taxon>
        <taxon>Pseudomonadota</taxon>
        <taxon>Gammaproteobacteria</taxon>
        <taxon>Lysobacterales</taxon>
        <taxon>Rhodanobacteraceae</taxon>
        <taxon>Dyella</taxon>
    </lineage>
</organism>
<dbReference type="EMBL" id="QRBE01000005">
    <property type="protein sequence ID" value="RDS81733.1"/>
    <property type="molecule type" value="Genomic_DNA"/>
</dbReference>
<protein>
    <submittedName>
        <fullName evidence="7">DUF5110 domain-containing protein</fullName>
    </submittedName>
</protein>
<evidence type="ECO:0000259" key="5">
    <source>
        <dbReference type="Pfam" id="PF17137"/>
    </source>
</evidence>
<dbReference type="InterPro" id="IPR017853">
    <property type="entry name" value="GH"/>
</dbReference>
<keyword evidence="2" id="KW-0326">Glycosidase</keyword>
<dbReference type="PANTHER" id="PTHR43863:SF2">
    <property type="entry name" value="MALTASE-GLUCOAMYLASE"/>
    <property type="match status" value="1"/>
</dbReference>
<evidence type="ECO:0000256" key="3">
    <source>
        <dbReference type="SAM" id="SignalP"/>
    </source>
</evidence>
<dbReference type="SUPFAM" id="SSF51011">
    <property type="entry name" value="Glycosyl hydrolase domain"/>
    <property type="match status" value="1"/>
</dbReference>
<evidence type="ECO:0000259" key="6">
    <source>
        <dbReference type="Pfam" id="PF21365"/>
    </source>
</evidence>
<keyword evidence="3" id="KW-0732">Signal</keyword>
<dbReference type="Gene3D" id="2.60.40.1760">
    <property type="entry name" value="glycosyl hydrolase (family 31)"/>
    <property type="match status" value="1"/>
</dbReference>
<comment type="caution">
    <text evidence="7">The sequence shown here is derived from an EMBL/GenBank/DDBJ whole genome shotgun (WGS) entry which is preliminary data.</text>
</comment>
<dbReference type="Proteomes" id="UP000254258">
    <property type="component" value="Unassembled WGS sequence"/>
</dbReference>
<dbReference type="Pfam" id="PF01055">
    <property type="entry name" value="Glyco_hydro_31_2nd"/>
    <property type="match status" value="2"/>
</dbReference>
<feature type="domain" description="Glycoside hydrolase family 31 TIM barrel" evidence="4">
    <location>
        <begin position="235"/>
        <end position="340"/>
    </location>
</feature>
<name>A0A370WZY8_9GAMM</name>
<feature type="chain" id="PRO_5016959778" evidence="3">
    <location>
        <begin position="23"/>
        <end position="925"/>
    </location>
</feature>
<evidence type="ECO:0000313" key="8">
    <source>
        <dbReference type="Proteomes" id="UP000254258"/>
    </source>
</evidence>
<keyword evidence="2" id="KW-0378">Hydrolase</keyword>
<dbReference type="GO" id="GO:0004553">
    <property type="term" value="F:hydrolase activity, hydrolyzing O-glycosyl compounds"/>
    <property type="evidence" value="ECO:0007669"/>
    <property type="project" value="InterPro"/>
</dbReference>
<dbReference type="PANTHER" id="PTHR43863">
    <property type="entry name" value="HYDROLASE, PUTATIVE (AFU_ORTHOLOGUE AFUA_1G03140)-RELATED"/>
    <property type="match status" value="1"/>
</dbReference>
<dbReference type="RefSeq" id="WP_115495601.1">
    <property type="nucleotide sequence ID" value="NZ_QRBE01000005.1"/>
</dbReference>
<dbReference type="GO" id="GO:0005975">
    <property type="term" value="P:carbohydrate metabolic process"/>
    <property type="evidence" value="ECO:0007669"/>
    <property type="project" value="InterPro"/>
</dbReference>
<accession>A0A370WZY8</accession>
<gene>
    <name evidence="7" type="ORF">DWU98_10980</name>
</gene>